<proteinExistence type="predicted"/>
<gene>
    <name evidence="1" type="ORF">IC617_04925</name>
</gene>
<organism evidence="1 2">
    <name type="scientific">Neiella litorisoli</name>
    <dbReference type="NCBI Taxonomy" id="2771431"/>
    <lineage>
        <taxon>Bacteria</taxon>
        <taxon>Pseudomonadati</taxon>
        <taxon>Pseudomonadota</taxon>
        <taxon>Gammaproteobacteria</taxon>
        <taxon>Alteromonadales</taxon>
        <taxon>Echinimonadaceae</taxon>
        <taxon>Neiella</taxon>
    </lineage>
</organism>
<comment type="caution">
    <text evidence="1">The sequence shown here is derived from an EMBL/GenBank/DDBJ whole genome shotgun (WGS) entry which is preliminary data.</text>
</comment>
<dbReference type="AlphaFoldDB" id="A0A8J6QHU5"/>
<protein>
    <submittedName>
        <fullName evidence="1">Type II toxin-antitoxin system RelE/ParE family toxin</fullName>
    </submittedName>
</protein>
<name>A0A8J6QHU5_9GAMM</name>
<reference evidence="1" key="1">
    <citation type="submission" date="2020-09" db="EMBL/GenBank/DDBJ databases">
        <title>A novel bacterium of genus Neiella, isolated from South China Sea.</title>
        <authorList>
            <person name="Huang H."/>
            <person name="Mo K."/>
            <person name="Hu Y."/>
        </authorList>
    </citation>
    <scope>NUCLEOTIDE SEQUENCE</scope>
    <source>
        <strain evidence="1">HB171785</strain>
    </source>
</reference>
<dbReference type="InterPro" id="IPR031552">
    <property type="entry name" value="ParE-like_toxin"/>
</dbReference>
<keyword evidence="2" id="KW-1185">Reference proteome</keyword>
<dbReference type="Pfam" id="PF15781">
    <property type="entry name" value="ParE-like_toxin"/>
    <property type="match status" value="1"/>
</dbReference>
<accession>A0A8J6QHU5</accession>
<evidence type="ECO:0000313" key="2">
    <source>
        <dbReference type="Proteomes" id="UP000638014"/>
    </source>
</evidence>
<evidence type="ECO:0000313" key="1">
    <source>
        <dbReference type="EMBL" id="MBD1388763.1"/>
    </source>
</evidence>
<dbReference type="Proteomes" id="UP000638014">
    <property type="component" value="Unassembled WGS sequence"/>
</dbReference>
<sequence length="48" mass="5507">MESKIQQVLQTPTFKKAVKKLKPNQKADLGKAVKELINEPEPSDWCLR</sequence>
<dbReference type="RefSeq" id="WP_191143876.1">
    <property type="nucleotide sequence ID" value="NZ_JACXAF010000005.1"/>
</dbReference>
<dbReference type="EMBL" id="JACXAF010000005">
    <property type="protein sequence ID" value="MBD1388763.1"/>
    <property type="molecule type" value="Genomic_DNA"/>
</dbReference>